<dbReference type="Proteomes" id="UP000230062">
    <property type="component" value="Unassembled WGS sequence"/>
</dbReference>
<accession>A0A2M7XLK6</accession>
<evidence type="ECO:0000313" key="2">
    <source>
        <dbReference type="Proteomes" id="UP000230062"/>
    </source>
</evidence>
<evidence type="ECO:0000313" key="1">
    <source>
        <dbReference type="EMBL" id="PJA49571.1"/>
    </source>
</evidence>
<protein>
    <submittedName>
        <fullName evidence="1">Uncharacterized protein</fullName>
    </submittedName>
</protein>
<dbReference type="AlphaFoldDB" id="A0A2M7XLK6"/>
<reference evidence="2" key="1">
    <citation type="submission" date="2017-09" db="EMBL/GenBank/DDBJ databases">
        <title>Depth-based differentiation of microbial function through sediment-hosted aquifers and enrichment of novel symbionts in the deep terrestrial subsurface.</title>
        <authorList>
            <person name="Probst A.J."/>
            <person name="Ladd B."/>
            <person name="Jarett J.K."/>
            <person name="Geller-Mcgrath D.E."/>
            <person name="Sieber C.M.K."/>
            <person name="Emerson J.B."/>
            <person name="Anantharaman K."/>
            <person name="Thomas B.C."/>
            <person name="Malmstrom R."/>
            <person name="Stieglmeier M."/>
            <person name="Klingl A."/>
            <person name="Woyke T."/>
            <person name="Ryan C.M."/>
            <person name="Banfield J.F."/>
        </authorList>
    </citation>
    <scope>NUCLEOTIDE SEQUENCE [LARGE SCALE GENOMIC DNA]</scope>
</reference>
<comment type="caution">
    <text evidence="1">The sequence shown here is derived from an EMBL/GenBank/DDBJ whole genome shotgun (WGS) entry which is preliminary data.</text>
</comment>
<dbReference type="EMBL" id="PFWP01000047">
    <property type="protein sequence ID" value="PJA49571.1"/>
    <property type="molecule type" value="Genomic_DNA"/>
</dbReference>
<gene>
    <name evidence="1" type="ORF">CO169_01670</name>
</gene>
<sequence>MTPIEVFRGENPEELTAKFNGEEAEGWEPIQNGFGVDKDGKYYLFAYRSPDYSTDRPSPGVPVEAIAVTEEQLDRIHCRLREIFPKGKVAMRIRDRVTAFGGDYGTEGRGTGIAVLFPSDPNLSMAKLYFSLKRHGFGTIEELLAFPEDKKFRNLGPRGEEAIRSIKEILLGEGK</sequence>
<organism evidence="1 2">
    <name type="scientific">Candidatus Shapirobacteria bacterium CG_4_9_14_3_um_filter_39_13</name>
    <dbReference type="NCBI Taxonomy" id="1974479"/>
    <lineage>
        <taxon>Bacteria</taxon>
        <taxon>Candidatus Shapironibacteriota</taxon>
    </lineage>
</organism>
<proteinExistence type="predicted"/>
<name>A0A2M7XLK6_9BACT</name>